<evidence type="ECO:0000256" key="7">
    <source>
        <dbReference type="ARBA" id="ARBA00023235"/>
    </source>
</evidence>
<dbReference type="NCBIfam" id="TIGR03462">
    <property type="entry name" value="CarR_dom_SF"/>
    <property type="match status" value="1"/>
</dbReference>
<keyword evidence="10" id="KW-1185">Reference proteome</keyword>
<dbReference type="GO" id="GO:0016020">
    <property type="term" value="C:membrane"/>
    <property type="evidence" value="ECO:0007669"/>
    <property type="project" value="UniProtKB-SubCell"/>
</dbReference>
<keyword evidence="6 8" id="KW-0472">Membrane</keyword>
<comment type="subcellular location">
    <subcellularLocation>
        <location evidence="1">Membrane</location>
        <topology evidence="1">Multi-pass membrane protein</topology>
    </subcellularLocation>
</comment>
<organism evidence="9 10">
    <name type="scientific">Brevibacterium jeotgali</name>
    <dbReference type="NCBI Taxonomy" id="1262550"/>
    <lineage>
        <taxon>Bacteria</taxon>
        <taxon>Bacillati</taxon>
        <taxon>Actinomycetota</taxon>
        <taxon>Actinomycetes</taxon>
        <taxon>Micrococcales</taxon>
        <taxon>Brevibacteriaceae</taxon>
        <taxon>Brevibacterium</taxon>
    </lineage>
</organism>
<keyword evidence="4" id="KW-0125">Carotenoid biosynthesis</keyword>
<keyword evidence="3 8" id="KW-0812">Transmembrane</keyword>
<evidence type="ECO:0000256" key="3">
    <source>
        <dbReference type="ARBA" id="ARBA00022692"/>
    </source>
</evidence>
<accession>A0A2H1L822</accession>
<evidence type="ECO:0000256" key="2">
    <source>
        <dbReference type="ARBA" id="ARBA00004829"/>
    </source>
</evidence>
<protein>
    <submittedName>
        <fullName evidence="9">Lycopene cyclase domain-containing protein</fullName>
    </submittedName>
</protein>
<keyword evidence="5 8" id="KW-1133">Transmembrane helix</keyword>
<evidence type="ECO:0000313" key="10">
    <source>
        <dbReference type="Proteomes" id="UP000234462"/>
    </source>
</evidence>
<evidence type="ECO:0000256" key="1">
    <source>
        <dbReference type="ARBA" id="ARBA00004141"/>
    </source>
</evidence>
<dbReference type="GO" id="GO:0016117">
    <property type="term" value="P:carotenoid biosynthetic process"/>
    <property type="evidence" value="ECO:0007669"/>
    <property type="project" value="UniProtKB-KW"/>
</dbReference>
<dbReference type="OrthoDB" id="4774157at2"/>
<dbReference type="AlphaFoldDB" id="A0A2H1L822"/>
<name>A0A2H1L822_9MICO</name>
<proteinExistence type="predicted"/>
<comment type="pathway">
    <text evidence="2">Carotenoid biosynthesis.</text>
</comment>
<sequence length="105" mass="11839">MIYLSVLIALLLCMVALDARFRLFVFHRPVPAIAALLLGTGFFLVWDLAAIAQGIFLHIDSPLMTGVMLAPQLPLEELFFLLFLCYQTMVLATGLEAWRTRKAER</sequence>
<dbReference type="RefSeq" id="WP_101589949.1">
    <property type="nucleotide sequence ID" value="NZ_FXZM01000015.1"/>
</dbReference>
<dbReference type="GO" id="GO:0045436">
    <property type="term" value="F:lycopene beta cyclase activity"/>
    <property type="evidence" value="ECO:0007669"/>
    <property type="project" value="UniProtKB-ARBA"/>
</dbReference>
<dbReference type="InterPro" id="IPR017825">
    <property type="entry name" value="Lycopene_cyclase_dom"/>
</dbReference>
<feature type="transmembrane region" description="Helical" evidence="8">
    <location>
        <begin position="32"/>
        <end position="59"/>
    </location>
</feature>
<evidence type="ECO:0000313" key="9">
    <source>
        <dbReference type="EMBL" id="SMY13037.1"/>
    </source>
</evidence>
<dbReference type="GO" id="GO:0016872">
    <property type="term" value="F:intramolecular lyase activity"/>
    <property type="evidence" value="ECO:0007669"/>
    <property type="project" value="InterPro"/>
</dbReference>
<evidence type="ECO:0000256" key="5">
    <source>
        <dbReference type="ARBA" id="ARBA00022989"/>
    </source>
</evidence>
<evidence type="ECO:0000256" key="6">
    <source>
        <dbReference type="ARBA" id="ARBA00023136"/>
    </source>
</evidence>
<feature type="transmembrane region" description="Helical" evidence="8">
    <location>
        <begin position="6"/>
        <end position="25"/>
    </location>
</feature>
<reference evidence="10" key="1">
    <citation type="submission" date="2017-03" db="EMBL/GenBank/DDBJ databases">
        <authorList>
            <person name="Monnet C."/>
        </authorList>
    </citation>
    <scope>NUCLEOTIDE SEQUENCE [LARGE SCALE GENOMIC DNA]</scope>
    <source>
        <strain evidence="10">SJ5-8</strain>
    </source>
</reference>
<evidence type="ECO:0000256" key="8">
    <source>
        <dbReference type="SAM" id="Phobius"/>
    </source>
</evidence>
<feature type="transmembrane region" description="Helical" evidence="8">
    <location>
        <begin position="79"/>
        <end position="98"/>
    </location>
</feature>
<keyword evidence="7" id="KW-0413">Isomerase</keyword>
<dbReference type="Proteomes" id="UP000234462">
    <property type="component" value="Unassembled WGS sequence"/>
</dbReference>
<dbReference type="EMBL" id="FXZM01000015">
    <property type="protein sequence ID" value="SMY13037.1"/>
    <property type="molecule type" value="Genomic_DNA"/>
</dbReference>
<evidence type="ECO:0000256" key="4">
    <source>
        <dbReference type="ARBA" id="ARBA00022746"/>
    </source>
</evidence>
<gene>
    <name evidence="9" type="ORF">BJEO58_02645</name>
</gene>